<keyword evidence="7" id="KW-1185">Reference proteome</keyword>
<evidence type="ECO:0000313" key="6">
    <source>
        <dbReference type="EMBL" id="EPR33307.1"/>
    </source>
</evidence>
<keyword evidence="4" id="KW-0051">Antiviral defense</keyword>
<dbReference type="Pfam" id="PF09701">
    <property type="entry name" value="Cas_Cmr5"/>
    <property type="match status" value="1"/>
</dbReference>
<comment type="similarity">
    <text evidence="2">Belongs to the CRISPR system Cmr5 family.</text>
</comment>
<dbReference type="GO" id="GO:0005737">
    <property type="term" value="C:cytoplasm"/>
    <property type="evidence" value="ECO:0007669"/>
    <property type="project" value="UniProtKB-SubCell"/>
</dbReference>
<dbReference type="eggNOG" id="COG3337">
    <property type="taxonomic scope" value="Bacteria"/>
</dbReference>
<dbReference type="GO" id="GO:0051607">
    <property type="term" value="P:defense response to virus"/>
    <property type="evidence" value="ECO:0007669"/>
    <property type="project" value="UniProtKB-KW"/>
</dbReference>
<dbReference type="NCBIfam" id="TIGR01881">
    <property type="entry name" value="cas_Cmr5"/>
    <property type="match status" value="1"/>
</dbReference>
<dbReference type="Proteomes" id="UP000014977">
    <property type="component" value="Unassembled WGS sequence"/>
</dbReference>
<evidence type="ECO:0000256" key="4">
    <source>
        <dbReference type="ARBA" id="ARBA00023118"/>
    </source>
</evidence>
<organism evidence="6 7">
    <name type="scientific">Desulfococcus multivorans DSM 2059</name>
    <dbReference type="NCBI Taxonomy" id="1121405"/>
    <lineage>
        <taxon>Bacteria</taxon>
        <taxon>Pseudomonadati</taxon>
        <taxon>Thermodesulfobacteriota</taxon>
        <taxon>Desulfobacteria</taxon>
        <taxon>Desulfobacterales</taxon>
        <taxon>Desulfococcaceae</taxon>
        <taxon>Desulfococcus</taxon>
    </lineage>
</organism>
<evidence type="ECO:0000256" key="5">
    <source>
        <dbReference type="ARBA" id="ARBA00030001"/>
    </source>
</evidence>
<gene>
    <name evidence="6" type="ORF">dsmv_0846</name>
</gene>
<dbReference type="CDD" id="cd09749">
    <property type="entry name" value="Cmr5_III-B"/>
    <property type="match status" value="1"/>
</dbReference>
<dbReference type="Gene3D" id="1.10.520.30">
    <property type="entry name" value="AF1862-like domain"/>
    <property type="match status" value="1"/>
</dbReference>
<comment type="subcellular location">
    <subcellularLocation>
        <location evidence="1">Cytoplasm</location>
    </subcellularLocation>
</comment>
<dbReference type="RefSeq" id="WP_020878429.1">
    <property type="nucleotide sequence ID" value="NZ_ATHJ01000127.1"/>
</dbReference>
<evidence type="ECO:0000256" key="1">
    <source>
        <dbReference type="ARBA" id="ARBA00004496"/>
    </source>
</evidence>
<evidence type="ECO:0000313" key="7">
    <source>
        <dbReference type="Proteomes" id="UP000014977"/>
    </source>
</evidence>
<dbReference type="InterPro" id="IPR023101">
    <property type="entry name" value="AF1862-like_dom_sf"/>
</dbReference>
<name>S7T835_DESML</name>
<keyword evidence="3" id="KW-0963">Cytoplasm</keyword>
<dbReference type="STRING" id="897.B2D07_12925"/>
<comment type="caution">
    <text evidence="6">The sequence shown here is derived from an EMBL/GenBank/DDBJ whole genome shotgun (WGS) entry which is preliminary data.</text>
</comment>
<evidence type="ECO:0000256" key="2">
    <source>
        <dbReference type="ARBA" id="ARBA00006161"/>
    </source>
</evidence>
<dbReference type="AlphaFoldDB" id="S7T835"/>
<dbReference type="SUPFAM" id="SSF158568">
    <property type="entry name" value="AF1862-like"/>
    <property type="match status" value="1"/>
</dbReference>
<protein>
    <recommendedName>
        <fullName evidence="5">CRISPR type III-B/RAMP module-associated protein Cmr5</fullName>
    </recommendedName>
</protein>
<dbReference type="InterPro" id="IPR010160">
    <property type="entry name" value="CRISPR-assoc_prot_Cmr5"/>
</dbReference>
<sequence length="131" mass="14722">MRTLGQKRAAFALEKVTTISCDNPKEFKTFSAGAPSMILQNGFGQALAFWYAKGGQNQRDKHRVLLDILQEWLCLCNGDVRNRFIPPCTTPREMVTALAAMSQDQYLAAQKEALALLEWIKRYANALLKGK</sequence>
<proteinExistence type="inferred from homology"/>
<dbReference type="OrthoDB" id="9795385at2"/>
<evidence type="ECO:0000256" key="3">
    <source>
        <dbReference type="ARBA" id="ARBA00022490"/>
    </source>
</evidence>
<accession>S7T835</accession>
<reference evidence="6 7" key="1">
    <citation type="journal article" date="2013" name="Genome Announc.">
        <title>Draft genome sequences for three mercury-methylating, sulfate-reducing bacteria.</title>
        <authorList>
            <person name="Brown S.D."/>
            <person name="Hurt R.A.Jr."/>
            <person name="Gilmour C.C."/>
            <person name="Elias D.A."/>
        </authorList>
    </citation>
    <scope>NUCLEOTIDE SEQUENCE [LARGE SCALE GENOMIC DNA]</scope>
    <source>
        <strain evidence="6 7">DSM 2059</strain>
    </source>
</reference>
<dbReference type="EMBL" id="ATHJ01000127">
    <property type="protein sequence ID" value="EPR33307.1"/>
    <property type="molecule type" value="Genomic_DNA"/>
</dbReference>